<dbReference type="Proteomes" id="UP000037387">
    <property type="component" value="Unassembled WGS sequence"/>
</dbReference>
<dbReference type="PATRIC" id="fig|1350482.3.peg.361"/>
<evidence type="ECO:0000313" key="3">
    <source>
        <dbReference type="EMBL" id="KON74709.1"/>
    </source>
</evidence>
<sequence>MYDGGVTVPAGGSSRAAGRSFARRQDGASEARLDAMDIPLDLDAVGGPGLGLAAMAGVLVVLALIDSTSFGTLLIPVWLLLAPGRLRAGRVLVYLGTVAAFYLAVGIVVLLGAGAFLDRFGDALDTRAAAIVQLLLGIGLFALSFRFDSKRAARRDARAAAAGPVTVVARPSVPGEGAGDAPGVTTGTTSAPRPGRLSRWRERALGIEADAAGAGTVRTRPSVLPLVGLALGAVAIEVGTMLPYLAAIGLLTTSGVGWPATGGILAAYCVVMVAPALLLLLGRLVAARAVDPLLRRLDAWLTKNATDMTGWVLGILGVLLALNAFGRLGWT</sequence>
<feature type="compositionally biased region" description="Low complexity" evidence="1">
    <location>
        <begin position="10"/>
        <end position="20"/>
    </location>
</feature>
<feature type="transmembrane region" description="Helical" evidence="2">
    <location>
        <begin position="91"/>
        <end position="116"/>
    </location>
</feature>
<comment type="caution">
    <text evidence="3">The sequence shown here is derived from an EMBL/GenBank/DDBJ whole genome shotgun (WGS) entry which is preliminary data.</text>
</comment>
<evidence type="ECO:0000256" key="1">
    <source>
        <dbReference type="SAM" id="MobiDB-lite"/>
    </source>
</evidence>
<dbReference type="AlphaFoldDB" id="A0A0M0FAT5"/>
<feature type="transmembrane region" description="Helical" evidence="2">
    <location>
        <begin position="50"/>
        <end position="79"/>
    </location>
</feature>
<keyword evidence="2" id="KW-1133">Transmembrane helix</keyword>
<reference evidence="3 4" key="1">
    <citation type="journal article" date="2015" name="Sci. Rep.">
        <title>Functional and structural properties of a novel cellulosome-like multienzyme complex: efficient glycoside hydrolysis of water-insoluble 7-xylosyl-10-deacetylpaclitaxel.</title>
        <authorList>
            <person name="Dou T.Y."/>
            <person name="Luan H.W."/>
            <person name="Ge G.B."/>
            <person name="Dong M.M."/>
            <person name="Zou H.F."/>
            <person name="He Y.Q."/>
            <person name="Cui P."/>
            <person name="Wang J.Y."/>
            <person name="Hao D.C."/>
            <person name="Yang S.L."/>
            <person name="Yang L."/>
        </authorList>
    </citation>
    <scope>NUCLEOTIDE SEQUENCE [LARGE SCALE GENOMIC DNA]</scope>
    <source>
        <strain evidence="3 4">F16</strain>
    </source>
</reference>
<dbReference type="InterPro" id="IPR021315">
    <property type="entry name" value="Gap/Sap"/>
</dbReference>
<feature type="region of interest" description="Disordered" evidence="1">
    <location>
        <begin position="1"/>
        <end position="23"/>
    </location>
</feature>
<evidence type="ECO:0000313" key="4">
    <source>
        <dbReference type="Proteomes" id="UP000037387"/>
    </source>
</evidence>
<dbReference type="EMBL" id="ATNL01000006">
    <property type="protein sequence ID" value="KON74709.1"/>
    <property type="molecule type" value="Genomic_DNA"/>
</dbReference>
<keyword evidence="4" id="KW-1185">Reference proteome</keyword>
<dbReference type="Pfam" id="PF11139">
    <property type="entry name" value="SfLAP"/>
    <property type="match status" value="1"/>
</dbReference>
<feature type="region of interest" description="Disordered" evidence="1">
    <location>
        <begin position="172"/>
        <end position="195"/>
    </location>
</feature>
<feature type="transmembrane region" description="Helical" evidence="2">
    <location>
        <begin position="223"/>
        <end position="245"/>
    </location>
</feature>
<feature type="transmembrane region" description="Helical" evidence="2">
    <location>
        <begin position="128"/>
        <end position="145"/>
    </location>
</feature>
<proteinExistence type="predicted"/>
<accession>A0A0M0FAT5</accession>
<evidence type="ECO:0008006" key="5">
    <source>
        <dbReference type="Google" id="ProtNLM"/>
    </source>
</evidence>
<organism evidence="3 4">
    <name type="scientific">Cellulosimicrobium cellulans F16</name>
    <dbReference type="NCBI Taxonomy" id="1350482"/>
    <lineage>
        <taxon>Bacteria</taxon>
        <taxon>Bacillati</taxon>
        <taxon>Actinomycetota</taxon>
        <taxon>Actinomycetes</taxon>
        <taxon>Micrococcales</taxon>
        <taxon>Promicromonosporaceae</taxon>
        <taxon>Cellulosimicrobium</taxon>
    </lineage>
</organism>
<evidence type="ECO:0000256" key="2">
    <source>
        <dbReference type="SAM" id="Phobius"/>
    </source>
</evidence>
<feature type="transmembrane region" description="Helical" evidence="2">
    <location>
        <begin position="265"/>
        <end position="287"/>
    </location>
</feature>
<gene>
    <name evidence="3" type="ORF">M768_01885</name>
</gene>
<protein>
    <recommendedName>
        <fullName evidence="5">Sap-like sulfolipid-1-addressing protein</fullName>
    </recommendedName>
</protein>
<keyword evidence="2" id="KW-0472">Membrane</keyword>
<keyword evidence="2" id="KW-0812">Transmembrane</keyword>
<feature type="transmembrane region" description="Helical" evidence="2">
    <location>
        <begin position="308"/>
        <end position="330"/>
    </location>
</feature>
<name>A0A0M0FAT5_CELCE</name>